<evidence type="ECO:0000256" key="1">
    <source>
        <dbReference type="SAM" id="MobiDB-lite"/>
    </source>
</evidence>
<dbReference type="Pfam" id="PF05284">
    <property type="entry name" value="DUF736"/>
    <property type="match status" value="1"/>
</dbReference>
<sequence>MNIGTLKANADGVHIGRIVTMAFAATIALREFVSTNERAPAFDVMALSADRRSWVKVGALWEYSSNDTGEVFLSGRVDDPSLDKPIDVAMFRQEDGAYNVAWRRPQRKRTLPGMASEGEEALPPLNATATGSEPEQPGSTVGGDGLGESTAPSPKAKTKAKETADA</sequence>
<evidence type="ECO:0000313" key="2">
    <source>
        <dbReference type="EMBL" id="ANC50769.1"/>
    </source>
</evidence>
<feature type="region of interest" description="Disordered" evidence="1">
    <location>
        <begin position="111"/>
        <end position="166"/>
    </location>
</feature>
<dbReference type="RefSeq" id="WP_063612697.1">
    <property type="nucleotide sequence ID" value="NZ_CP015441.1"/>
</dbReference>
<dbReference type="KEGG" id="ery:CP97_15078"/>
<evidence type="ECO:0008006" key="4">
    <source>
        <dbReference type="Google" id="ProtNLM"/>
    </source>
</evidence>
<geneLocation type="plasmid" evidence="3"/>
<dbReference type="EMBL" id="CP015441">
    <property type="protein sequence ID" value="ANC50769.1"/>
    <property type="molecule type" value="Genomic_DNA"/>
</dbReference>
<reference evidence="2 3" key="1">
    <citation type="submission" date="2016-04" db="EMBL/GenBank/DDBJ databases">
        <title>The complete genome sequence of Erythrobacter atlanticus s21-N3.</title>
        <authorList>
            <person name="Wang W."/>
            <person name="Wang L."/>
            <person name="Zhuang L."/>
            <person name="Shao Z."/>
        </authorList>
    </citation>
    <scope>NUCLEOTIDE SEQUENCE [LARGE SCALE GENOMIC DNA]</scope>
    <source>
        <strain evidence="3">s21-N3</strain>
        <plasmid evidence="3">Plasmid</plasmid>
    </source>
</reference>
<evidence type="ECO:0000313" key="3">
    <source>
        <dbReference type="Proteomes" id="UP000059113"/>
    </source>
</evidence>
<dbReference type="Proteomes" id="UP000059113">
    <property type="component" value="Plasmid"/>
</dbReference>
<keyword evidence="3" id="KW-1185">Reference proteome</keyword>
<gene>
    <name evidence="2" type="ORF">CP97_15078</name>
</gene>
<protein>
    <recommendedName>
        <fullName evidence="4">DUF736 domain-containing protein</fullName>
    </recommendedName>
</protein>
<organism evidence="2 3">
    <name type="scientific">Aurantiacibacter atlanticus</name>
    <dbReference type="NCBI Taxonomy" id="1648404"/>
    <lineage>
        <taxon>Bacteria</taxon>
        <taxon>Pseudomonadati</taxon>
        <taxon>Pseudomonadota</taxon>
        <taxon>Alphaproteobacteria</taxon>
        <taxon>Sphingomonadales</taxon>
        <taxon>Erythrobacteraceae</taxon>
        <taxon>Aurantiacibacter</taxon>
    </lineage>
</organism>
<name>A0A161J4S8_9SPHN</name>
<keyword evidence="2" id="KW-0614">Plasmid</keyword>
<proteinExistence type="predicted"/>
<dbReference type="InterPro" id="IPR007948">
    <property type="entry name" value="DUF736"/>
</dbReference>
<accession>A0A161J4S8</accession>
<feature type="compositionally biased region" description="Polar residues" evidence="1">
    <location>
        <begin position="127"/>
        <end position="139"/>
    </location>
</feature>
<dbReference type="AlphaFoldDB" id="A0A161J4S8"/>